<feature type="compositionally biased region" description="Gly residues" evidence="4">
    <location>
        <begin position="284"/>
        <end position="297"/>
    </location>
</feature>
<name>A0ABQ0LRJ1_MYCCL</name>
<keyword evidence="2" id="KW-0863">Zinc-finger</keyword>
<proteinExistence type="predicted"/>
<evidence type="ECO:0000313" key="6">
    <source>
        <dbReference type="EMBL" id="GAT53743.1"/>
    </source>
</evidence>
<evidence type="ECO:0000256" key="2">
    <source>
        <dbReference type="ARBA" id="ARBA00022771"/>
    </source>
</evidence>
<dbReference type="PANTHER" id="PTHR34693">
    <property type="entry name" value="PROTEIN PAR32"/>
    <property type="match status" value="1"/>
</dbReference>
<dbReference type="PANTHER" id="PTHR34693:SF1">
    <property type="entry name" value="PROTEIN PAR32"/>
    <property type="match status" value="1"/>
</dbReference>
<feature type="compositionally biased region" description="Pro residues" evidence="4">
    <location>
        <begin position="187"/>
        <end position="200"/>
    </location>
</feature>
<keyword evidence="7" id="KW-1185">Reference proteome</keyword>
<sequence length="317" mass="33789">MVEKRTSIIKSPEDLRDWLERHAQRTDAFLDAFRLLMILYNAACINPECSLNEKEIQGVATDETLLCGRCCSASFCSAECEKVARPYHGRVCEDALRLRRALDFPEIADNPAWMQLLGSSDEGRFVSLCKISGVCQQIGKELVESALECGAVYELEEDRSLSRGRYSSGRGGAGNFYPTAPSGAPAPSVPAPPSVPPFPADPTQEFPWPRGRERARHSPNPGSPASSQSPSAGGQRSPSSQPAAEQAQAQVKRSTGRGGAGNFSRSPPPPVSEPTSLAGRAESLGGGARSSGRGGMGNIVRPQATPSTENETSGNMR</sequence>
<dbReference type="Proteomes" id="UP000815677">
    <property type="component" value="Unassembled WGS sequence"/>
</dbReference>
<dbReference type="SUPFAM" id="SSF144232">
    <property type="entry name" value="HIT/MYND zinc finger-like"/>
    <property type="match status" value="1"/>
</dbReference>
<dbReference type="EMBL" id="DF848472">
    <property type="protein sequence ID" value="GAT53743.1"/>
    <property type="molecule type" value="Genomic_DNA"/>
</dbReference>
<gene>
    <name evidence="6" type="ORF">MCHLO_10666</name>
</gene>
<feature type="region of interest" description="Disordered" evidence="4">
    <location>
        <begin position="160"/>
        <end position="317"/>
    </location>
</feature>
<evidence type="ECO:0000256" key="1">
    <source>
        <dbReference type="ARBA" id="ARBA00022723"/>
    </source>
</evidence>
<accession>A0ABQ0LRJ1</accession>
<dbReference type="InterPro" id="IPR053203">
    <property type="entry name" value="Cisplatin_resist-associated"/>
</dbReference>
<dbReference type="InterPro" id="IPR002893">
    <property type="entry name" value="Znf_MYND"/>
</dbReference>
<evidence type="ECO:0000256" key="3">
    <source>
        <dbReference type="ARBA" id="ARBA00022833"/>
    </source>
</evidence>
<feature type="compositionally biased region" description="Low complexity" evidence="4">
    <location>
        <begin position="218"/>
        <end position="250"/>
    </location>
</feature>
<keyword evidence="3" id="KW-0862">Zinc</keyword>
<reference evidence="6" key="1">
    <citation type="submission" date="2014-09" db="EMBL/GenBank/DDBJ databases">
        <title>Genome sequence of the luminous mushroom Mycena chlorophos for searching fungal bioluminescence genes.</title>
        <authorList>
            <person name="Tanaka Y."/>
            <person name="Kasuga D."/>
            <person name="Oba Y."/>
            <person name="Hase S."/>
            <person name="Sato K."/>
            <person name="Oba Y."/>
            <person name="Sakakibara Y."/>
        </authorList>
    </citation>
    <scope>NUCLEOTIDE SEQUENCE</scope>
</reference>
<dbReference type="Pfam" id="PF01753">
    <property type="entry name" value="zf-MYND"/>
    <property type="match status" value="1"/>
</dbReference>
<evidence type="ECO:0000256" key="4">
    <source>
        <dbReference type="SAM" id="MobiDB-lite"/>
    </source>
</evidence>
<protein>
    <recommendedName>
        <fullName evidence="5">MYND-type domain-containing protein</fullName>
    </recommendedName>
</protein>
<feature type="compositionally biased region" description="Polar residues" evidence="4">
    <location>
        <begin position="304"/>
        <end position="317"/>
    </location>
</feature>
<evidence type="ECO:0000313" key="7">
    <source>
        <dbReference type="Proteomes" id="UP000815677"/>
    </source>
</evidence>
<evidence type="ECO:0000259" key="5">
    <source>
        <dbReference type="Pfam" id="PF01753"/>
    </source>
</evidence>
<keyword evidence="1" id="KW-0479">Metal-binding</keyword>
<feature type="domain" description="MYND-type" evidence="5">
    <location>
        <begin position="61"/>
        <end position="92"/>
    </location>
</feature>
<organism evidence="6 7">
    <name type="scientific">Mycena chlorophos</name>
    <name type="common">Agaric fungus</name>
    <name type="synonym">Agaricus chlorophos</name>
    <dbReference type="NCBI Taxonomy" id="658473"/>
    <lineage>
        <taxon>Eukaryota</taxon>
        <taxon>Fungi</taxon>
        <taxon>Dikarya</taxon>
        <taxon>Basidiomycota</taxon>
        <taxon>Agaricomycotina</taxon>
        <taxon>Agaricomycetes</taxon>
        <taxon>Agaricomycetidae</taxon>
        <taxon>Agaricales</taxon>
        <taxon>Marasmiineae</taxon>
        <taxon>Mycenaceae</taxon>
        <taxon>Mycena</taxon>
    </lineage>
</organism>